<feature type="binding site" evidence="13">
    <location>
        <position position="53"/>
    </location>
    <ligand>
        <name>a divalent metal cation</name>
        <dbReference type="ChEBI" id="CHEBI:60240"/>
    </ligand>
</feature>
<accession>A0AAV5A4T7</accession>
<keyword evidence="6 16" id="KW-0812">Transmembrane</keyword>
<dbReference type="GO" id="GO:0046872">
    <property type="term" value="F:metal ion binding"/>
    <property type="evidence" value="ECO:0007669"/>
    <property type="project" value="UniProtKB-KW"/>
</dbReference>
<dbReference type="Pfam" id="PF03600">
    <property type="entry name" value="CitMHS"/>
    <property type="match status" value="1"/>
</dbReference>
<dbReference type="InterPro" id="IPR036397">
    <property type="entry name" value="RNaseH_sf"/>
</dbReference>
<feature type="transmembrane region" description="Helical" evidence="16">
    <location>
        <begin position="930"/>
        <end position="950"/>
    </location>
</feature>
<comment type="caution">
    <text evidence="19">The sequence shown here is derived from an EMBL/GenBank/DDBJ whole genome shotgun (WGS) entry which is preliminary data.</text>
</comment>
<dbReference type="GO" id="GO:0004523">
    <property type="term" value="F:RNA-DNA hybrid ribonuclease activity"/>
    <property type="evidence" value="ECO:0007669"/>
    <property type="project" value="UniProtKB-UniRule"/>
</dbReference>
<evidence type="ECO:0000256" key="15">
    <source>
        <dbReference type="SAM" id="MobiDB-lite"/>
    </source>
</evidence>
<comment type="catalytic activity">
    <reaction evidence="1 13 14">
        <text>Endonucleolytic cleavage to 5'-phosphomonoester.</text>
        <dbReference type="EC" id="3.1.26.4"/>
    </reaction>
</comment>
<dbReference type="GO" id="GO:0006260">
    <property type="term" value="P:DNA replication"/>
    <property type="evidence" value="ECO:0007669"/>
    <property type="project" value="UniProtKB-ARBA"/>
</dbReference>
<evidence type="ECO:0000313" key="19">
    <source>
        <dbReference type="EMBL" id="GJJ08647.1"/>
    </source>
</evidence>
<dbReference type="CDD" id="cd14478">
    <property type="entry name" value="SPX_PHO87_PHO90_like"/>
    <property type="match status" value="1"/>
</dbReference>
<sequence length="1167" mass="129441">MSRSISPEVTESEMANMIIPPSLPFPLTPLTEPYTYHSPKPTADSGPYILGVDEAGRGPVLGPLVYAIAYCPLSYEESLKNMGFAGIVHLSVCYHPSSSLYRTDSKTLTPETRCRLLDALNSDPNNLGWSARVLSPQAISAGMLAHPPTNLNQQSQAATVLLIKEVLAAGLPISQVFVDALGPSAPYQAYLSSIFPTLEITVKPKADSIYTIVGAASVAAKVTRDAWIERWIFEETEFEHPAIKGVEIPTGSGYPSDPKTQAWLKSTMDPIFGFPSFVRFSWATVKVMLDRVHKLEWYVGSSMLSRLLMTYSRIDETQTVLVKAFESTRPVDKARCSIAQESINGILPLRRAPVDTREVIPLTTVTVRRKVIDLGMKFSNSLKFNAISDWWDDYIAYDYLKKQIYQLEKEHQRSVTTRYRDVEANEGAALLANGALDERFRSLLDHELQKISTFYERHEHDMFEGLKAIEQEIYTKDSQGLVPDTAYLDHDSGPDDDEDDIDDLLSPNAEPPHGATGLRSSSVSSSHEEPHTKSAGGSHERRYSTSSSEDNDLEASITSLPPQLSSISEVPTAAHNSTLHDTSVASQVRRPGHKQHSRSRLSQVFKSFVSDNSASETVWTAKTNYAFDTRALLKRKLINIFTSLTSLRSYVELNYSGFSKILKKYDKLTYGELRDPYMHDVVEKAYPFLPVTRTQLKEAIGQTVSLYAKCITKGNVALANKQLRVHQREYIAWERDTVWRQMIDAERGTRADDSDNETATPPVKSHNFVLNTPLGVLRFRKKKIFILFGLAAFIALLKHKVVEGVEASNCLAILVFATILWASEAIPLFVTSLLIPLLLVMLRTIRSADEHHVRLPTKDAAKFIFASMFSPTIMLLIGGFTIAAALSKTGIDRLLITRVLSLAGKRPNVVILTFMGVSCFASMWISNVAAPTLCFTLIQLGIALAANIGGQSSPISSPQNIIAFGQMKPPISWLQWFAVALPVSFISIIIIWLLLLVSYKPGTTADGEALEIRPIRPNKEPLNLKQWWVLLICVITIALWCIEHKIEDIVGDMGVIAILPIIAFFGTGILKKNDFEQFLWTIVFLAMGGISLGNGVESSGLLAVTDEVVRRLIQGLSLYQVVVVLSLVVLVVSTVGYLLMRAIGFVHPRIYSLALFMALCTIQLIKV</sequence>
<dbReference type="GO" id="GO:0006817">
    <property type="term" value="P:phosphate ion transport"/>
    <property type="evidence" value="ECO:0007669"/>
    <property type="project" value="TreeGrafter"/>
</dbReference>
<evidence type="ECO:0000259" key="18">
    <source>
        <dbReference type="PROSITE" id="PS51975"/>
    </source>
</evidence>
<keyword evidence="8 13" id="KW-0479">Metal-binding</keyword>
<feature type="compositionally biased region" description="Acidic residues" evidence="15">
    <location>
        <begin position="494"/>
        <end position="503"/>
    </location>
</feature>
<dbReference type="PANTHER" id="PTHR10283:SF92">
    <property type="entry name" value="LOW-AFFINITY PHOSPHATE TRANSPORTER PHO91"/>
    <property type="match status" value="1"/>
</dbReference>
<dbReference type="GO" id="GO:0006797">
    <property type="term" value="P:polyphosphate metabolic process"/>
    <property type="evidence" value="ECO:0007669"/>
    <property type="project" value="TreeGrafter"/>
</dbReference>
<keyword evidence="9 13" id="KW-0255">Endonuclease</keyword>
<evidence type="ECO:0000259" key="17">
    <source>
        <dbReference type="PROSITE" id="PS51382"/>
    </source>
</evidence>
<name>A0AAV5A4T7_9AGAM</name>
<keyword evidence="12 16" id="KW-0472">Membrane</keyword>
<keyword evidence="10 13" id="KW-0378">Hydrolase</keyword>
<dbReference type="SUPFAM" id="SSF53098">
    <property type="entry name" value="Ribonuclease H-like"/>
    <property type="match status" value="1"/>
</dbReference>
<dbReference type="PANTHER" id="PTHR10283">
    <property type="entry name" value="SOLUTE CARRIER FAMILY 13 MEMBER"/>
    <property type="match status" value="1"/>
</dbReference>
<dbReference type="FunFam" id="1.10.10.460:FF:000001">
    <property type="entry name" value="Ribonuclease"/>
    <property type="match status" value="1"/>
</dbReference>
<organism evidence="19 20">
    <name type="scientific">Clathrus columnatus</name>
    <dbReference type="NCBI Taxonomy" id="1419009"/>
    <lineage>
        <taxon>Eukaryota</taxon>
        <taxon>Fungi</taxon>
        <taxon>Dikarya</taxon>
        <taxon>Basidiomycota</taxon>
        <taxon>Agaricomycotina</taxon>
        <taxon>Agaricomycetes</taxon>
        <taxon>Phallomycetidae</taxon>
        <taxon>Phallales</taxon>
        <taxon>Clathraceae</taxon>
        <taxon>Clathrus</taxon>
    </lineage>
</organism>
<keyword evidence="7 13" id="KW-0540">Nuclease</keyword>
<feature type="transmembrane region" description="Helical" evidence="16">
    <location>
        <begin position="863"/>
        <end position="886"/>
    </location>
</feature>
<gene>
    <name evidence="19" type="ORF">Clacol_002866</name>
</gene>
<keyword evidence="20" id="KW-1185">Reference proteome</keyword>
<dbReference type="FunFam" id="3.30.420.10:FF:000016">
    <property type="entry name" value="Ribonuclease"/>
    <property type="match status" value="1"/>
</dbReference>
<dbReference type="GO" id="GO:0006401">
    <property type="term" value="P:RNA catabolic process"/>
    <property type="evidence" value="ECO:0007669"/>
    <property type="project" value="UniProtKB-UniRule"/>
</dbReference>
<dbReference type="InterPro" id="IPR023160">
    <property type="entry name" value="RNase_HII_hlx-loop-hlx_cap_dom"/>
</dbReference>
<comment type="cofactor">
    <cofactor evidence="2">
        <name>Mg(2+)</name>
        <dbReference type="ChEBI" id="CHEBI:18420"/>
    </cofactor>
</comment>
<dbReference type="CDD" id="cd07181">
    <property type="entry name" value="RNase_HII_eukaryota_like"/>
    <property type="match status" value="1"/>
</dbReference>
<evidence type="ECO:0000256" key="16">
    <source>
        <dbReference type="SAM" id="Phobius"/>
    </source>
</evidence>
<dbReference type="Gene3D" id="3.30.420.10">
    <property type="entry name" value="Ribonuclease H-like superfamily/Ribonuclease H"/>
    <property type="match status" value="1"/>
</dbReference>
<dbReference type="EC" id="3.1.26.4" evidence="14"/>
<keyword evidence="5" id="KW-0813">Transport</keyword>
<feature type="transmembrane region" description="Helical" evidence="16">
    <location>
        <begin position="813"/>
        <end position="843"/>
    </location>
</feature>
<evidence type="ECO:0000256" key="9">
    <source>
        <dbReference type="ARBA" id="ARBA00022759"/>
    </source>
</evidence>
<evidence type="ECO:0000256" key="1">
    <source>
        <dbReference type="ARBA" id="ARBA00000077"/>
    </source>
</evidence>
<comment type="similarity">
    <text evidence="4">Belongs to the RNase HII family. Eukaryotic subfamily.</text>
</comment>
<comment type="function">
    <text evidence="14">Endonuclease that specifically degrades the RNA of RNA-DNA hybrids.</text>
</comment>
<dbReference type="InterPro" id="IPR004331">
    <property type="entry name" value="SPX_dom"/>
</dbReference>
<dbReference type="GO" id="GO:0005315">
    <property type="term" value="F:phosphate transmembrane transporter activity"/>
    <property type="evidence" value="ECO:0007669"/>
    <property type="project" value="TreeGrafter"/>
</dbReference>
<dbReference type="PROSITE" id="PS51975">
    <property type="entry name" value="RNASE_H_2"/>
    <property type="match status" value="1"/>
</dbReference>
<dbReference type="InterPro" id="IPR012337">
    <property type="entry name" value="RNaseH-like_sf"/>
</dbReference>
<feature type="transmembrane region" description="Helical" evidence="16">
    <location>
        <begin position="1026"/>
        <end position="1042"/>
    </location>
</feature>
<dbReference type="EMBL" id="BPWL01000003">
    <property type="protein sequence ID" value="GJJ08647.1"/>
    <property type="molecule type" value="Genomic_DNA"/>
</dbReference>
<dbReference type="AlphaFoldDB" id="A0AAV5A4T7"/>
<feature type="transmembrane region" description="Helical" evidence="16">
    <location>
        <begin position="1116"/>
        <end position="1140"/>
    </location>
</feature>
<dbReference type="Pfam" id="PF03105">
    <property type="entry name" value="SPX"/>
    <property type="match status" value="2"/>
</dbReference>
<evidence type="ECO:0000256" key="8">
    <source>
        <dbReference type="ARBA" id="ARBA00022723"/>
    </source>
</evidence>
<dbReference type="GO" id="GO:0005886">
    <property type="term" value="C:plasma membrane"/>
    <property type="evidence" value="ECO:0007669"/>
    <property type="project" value="TreeGrafter"/>
</dbReference>
<evidence type="ECO:0000313" key="20">
    <source>
        <dbReference type="Proteomes" id="UP001050691"/>
    </source>
</evidence>
<feature type="transmembrane region" description="Helical" evidence="16">
    <location>
        <begin position="907"/>
        <end position="924"/>
    </location>
</feature>
<dbReference type="PROSITE" id="PS51382">
    <property type="entry name" value="SPX"/>
    <property type="match status" value="1"/>
</dbReference>
<dbReference type="InterPro" id="IPR004680">
    <property type="entry name" value="Cit_transptr-like_dom"/>
</dbReference>
<evidence type="ECO:0000256" key="12">
    <source>
        <dbReference type="ARBA" id="ARBA00023136"/>
    </source>
</evidence>
<dbReference type="InterPro" id="IPR024567">
    <property type="entry name" value="RNase_HII/HIII_dom"/>
</dbReference>
<feature type="transmembrane region" description="Helical" evidence="16">
    <location>
        <begin position="1082"/>
        <end position="1104"/>
    </location>
</feature>
<proteinExistence type="inferred from homology"/>
<feature type="transmembrane region" description="Helical" evidence="16">
    <location>
        <begin position="1049"/>
        <end position="1070"/>
    </location>
</feature>
<dbReference type="Proteomes" id="UP001050691">
    <property type="component" value="Unassembled WGS sequence"/>
</dbReference>
<keyword evidence="11 16" id="KW-1133">Transmembrane helix</keyword>
<reference evidence="19" key="1">
    <citation type="submission" date="2021-10" db="EMBL/GenBank/DDBJ databases">
        <title>De novo Genome Assembly of Clathrus columnatus (Basidiomycota, Fungi) Using Illumina and Nanopore Sequence Data.</title>
        <authorList>
            <person name="Ogiso-Tanaka E."/>
            <person name="Itagaki H."/>
            <person name="Hosoya T."/>
            <person name="Hosaka K."/>
        </authorList>
    </citation>
    <scope>NUCLEOTIDE SEQUENCE</scope>
    <source>
        <strain evidence="19">MO-923</strain>
    </source>
</reference>
<feature type="region of interest" description="Disordered" evidence="15">
    <location>
        <begin position="480"/>
        <end position="555"/>
    </location>
</feature>
<feature type="compositionally biased region" description="Basic and acidic residues" evidence="15">
    <location>
        <begin position="526"/>
        <end position="543"/>
    </location>
</feature>
<dbReference type="GO" id="GO:0003723">
    <property type="term" value="F:RNA binding"/>
    <property type="evidence" value="ECO:0007669"/>
    <property type="project" value="UniProtKB-UniRule"/>
</dbReference>
<feature type="binding site" evidence="13">
    <location>
        <position position="54"/>
    </location>
    <ligand>
        <name>a divalent metal cation</name>
        <dbReference type="ChEBI" id="CHEBI:60240"/>
    </ligand>
</feature>
<comment type="cofactor">
    <cofactor evidence="13">
        <name>Mn(2+)</name>
        <dbReference type="ChEBI" id="CHEBI:29035"/>
    </cofactor>
    <cofactor evidence="13">
        <name>Mg(2+)</name>
        <dbReference type="ChEBI" id="CHEBI:18420"/>
    </cofactor>
    <text evidence="13">Manganese or magnesium. Binds 1 divalent metal ion per monomer in the absence of substrate. May bind a second metal ion after substrate binding.</text>
</comment>
<evidence type="ECO:0000256" key="7">
    <source>
        <dbReference type="ARBA" id="ARBA00022722"/>
    </source>
</evidence>
<evidence type="ECO:0000256" key="11">
    <source>
        <dbReference type="ARBA" id="ARBA00022989"/>
    </source>
</evidence>
<evidence type="ECO:0000256" key="6">
    <source>
        <dbReference type="ARBA" id="ARBA00022692"/>
    </source>
</evidence>
<evidence type="ECO:0000256" key="5">
    <source>
        <dbReference type="ARBA" id="ARBA00022448"/>
    </source>
</evidence>
<feature type="transmembrane region" description="Helical" evidence="16">
    <location>
        <begin position="971"/>
        <end position="995"/>
    </location>
</feature>
<evidence type="ECO:0000256" key="10">
    <source>
        <dbReference type="ARBA" id="ARBA00022801"/>
    </source>
</evidence>
<dbReference type="Pfam" id="PF01351">
    <property type="entry name" value="RNase_HII"/>
    <property type="match status" value="2"/>
</dbReference>
<evidence type="ECO:0000256" key="2">
    <source>
        <dbReference type="ARBA" id="ARBA00001946"/>
    </source>
</evidence>
<evidence type="ECO:0000256" key="3">
    <source>
        <dbReference type="ARBA" id="ARBA00004141"/>
    </source>
</evidence>
<dbReference type="CDD" id="cd01115">
    <property type="entry name" value="SLC13_permease"/>
    <property type="match status" value="1"/>
</dbReference>
<feature type="binding site" evidence="13">
    <location>
        <position position="179"/>
    </location>
    <ligand>
        <name>a divalent metal cation</name>
        <dbReference type="ChEBI" id="CHEBI:60240"/>
    </ligand>
</feature>
<evidence type="ECO:0000256" key="4">
    <source>
        <dbReference type="ARBA" id="ARBA00007058"/>
    </source>
</evidence>
<evidence type="ECO:0000256" key="14">
    <source>
        <dbReference type="RuleBase" id="RU003515"/>
    </source>
</evidence>
<evidence type="ECO:0000256" key="13">
    <source>
        <dbReference type="PROSITE-ProRule" id="PRU01319"/>
    </source>
</evidence>
<dbReference type="Gene3D" id="1.10.10.460">
    <property type="entry name" value="Ribonuclease hii. Domain 2"/>
    <property type="match status" value="1"/>
</dbReference>
<protein>
    <recommendedName>
        <fullName evidence="14">Ribonuclease</fullName>
        <ecNumber evidence="14">3.1.26.4</ecNumber>
    </recommendedName>
</protein>
<feature type="domain" description="RNase H type-2" evidence="18">
    <location>
        <begin position="47"/>
        <end position="294"/>
    </location>
</feature>
<feature type="domain" description="SPX" evidence="17">
    <location>
        <begin position="376"/>
        <end position="679"/>
    </location>
</feature>
<feature type="transmembrane region" description="Helical" evidence="16">
    <location>
        <begin position="1146"/>
        <end position="1165"/>
    </location>
</feature>
<comment type="subcellular location">
    <subcellularLocation>
        <location evidence="3">Membrane</location>
        <topology evidence="3">Multi-pass membrane protein</topology>
    </subcellularLocation>
</comment>